<dbReference type="InterPro" id="IPR028098">
    <property type="entry name" value="Glyco_trans_4-like_N"/>
</dbReference>
<dbReference type="InterPro" id="IPR001296">
    <property type="entry name" value="Glyco_trans_1"/>
</dbReference>
<dbReference type="PANTHER" id="PTHR12526">
    <property type="entry name" value="GLYCOSYLTRANSFERASE"/>
    <property type="match status" value="1"/>
</dbReference>
<dbReference type="OrthoDB" id="9777346at2"/>
<dbReference type="GO" id="GO:0016787">
    <property type="term" value="F:hydrolase activity"/>
    <property type="evidence" value="ECO:0007669"/>
    <property type="project" value="UniProtKB-KW"/>
</dbReference>
<dbReference type="Proteomes" id="UP000036277">
    <property type="component" value="Unassembled WGS sequence"/>
</dbReference>
<feature type="domain" description="Glycosyl transferase family 1" evidence="1">
    <location>
        <begin position="195"/>
        <end position="350"/>
    </location>
</feature>
<dbReference type="Pfam" id="PF13439">
    <property type="entry name" value="Glyco_transf_4"/>
    <property type="match status" value="1"/>
</dbReference>
<keyword evidence="3" id="KW-0378">Hydrolase</keyword>
<dbReference type="PATRIC" id="fig|880157.4.peg.4006"/>
<dbReference type="GO" id="GO:1901135">
    <property type="term" value="P:carbohydrate derivative metabolic process"/>
    <property type="evidence" value="ECO:0007669"/>
    <property type="project" value="UniProtKB-ARBA"/>
</dbReference>
<feature type="domain" description="Glycosyltransferase subfamily 4-like N-terminal" evidence="2">
    <location>
        <begin position="17"/>
        <end position="180"/>
    </location>
</feature>
<dbReference type="RefSeq" id="WP_047964871.1">
    <property type="nucleotide sequence ID" value="NZ_CAWMBG010000159.1"/>
</dbReference>
<organism evidence="3 4">
    <name type="scientific">Xenorhabdus khoisanae</name>
    <dbReference type="NCBI Taxonomy" id="880157"/>
    <lineage>
        <taxon>Bacteria</taxon>
        <taxon>Pseudomonadati</taxon>
        <taxon>Pseudomonadota</taxon>
        <taxon>Gammaproteobacteria</taxon>
        <taxon>Enterobacterales</taxon>
        <taxon>Morganellaceae</taxon>
        <taxon>Xenorhabdus</taxon>
    </lineage>
</organism>
<evidence type="ECO:0000259" key="1">
    <source>
        <dbReference type="Pfam" id="PF00534"/>
    </source>
</evidence>
<keyword evidence="4" id="KW-1185">Reference proteome</keyword>
<evidence type="ECO:0000313" key="4">
    <source>
        <dbReference type="Proteomes" id="UP000036277"/>
    </source>
</evidence>
<protein>
    <submittedName>
        <fullName evidence="3">Glycosyl hydrolase family 1</fullName>
    </submittedName>
</protein>
<comment type="caution">
    <text evidence="3">The sequence shown here is derived from an EMBL/GenBank/DDBJ whole genome shotgun (WGS) entry which is preliminary data.</text>
</comment>
<dbReference type="AlphaFoldDB" id="A0A0J5FN16"/>
<proteinExistence type="predicted"/>
<accession>A0A0J5FN16</accession>
<dbReference type="EMBL" id="LFCV01000159">
    <property type="protein sequence ID" value="KMJ43653.1"/>
    <property type="molecule type" value="Genomic_DNA"/>
</dbReference>
<gene>
    <name evidence="3" type="ORF">AB204_18625</name>
</gene>
<dbReference type="GO" id="GO:0016757">
    <property type="term" value="F:glycosyltransferase activity"/>
    <property type="evidence" value="ECO:0007669"/>
    <property type="project" value="InterPro"/>
</dbReference>
<reference evidence="3 4" key="1">
    <citation type="submission" date="2015-06" db="EMBL/GenBank/DDBJ databases">
        <title>Draft Whole-Genome Sequence of the Entomopathogenic Bacterium Xenorhabdus khoisanae.</title>
        <authorList>
            <person name="Naidoo S."/>
            <person name="Featherston J."/>
            <person name="Gray V.M."/>
        </authorList>
    </citation>
    <scope>NUCLEOTIDE SEQUENCE [LARGE SCALE GENOMIC DNA]</scope>
    <source>
        <strain evidence="3 4">MCB</strain>
    </source>
</reference>
<name>A0A0J5FN16_9GAMM</name>
<evidence type="ECO:0000313" key="3">
    <source>
        <dbReference type="EMBL" id="KMJ43653.1"/>
    </source>
</evidence>
<dbReference type="SUPFAM" id="SSF53756">
    <property type="entry name" value="UDP-Glycosyltransferase/glycogen phosphorylase"/>
    <property type="match status" value="1"/>
</dbReference>
<dbReference type="Gene3D" id="3.40.50.2000">
    <property type="entry name" value="Glycogen Phosphorylase B"/>
    <property type="match status" value="2"/>
</dbReference>
<evidence type="ECO:0000259" key="2">
    <source>
        <dbReference type="Pfam" id="PF13439"/>
    </source>
</evidence>
<dbReference type="Pfam" id="PF00534">
    <property type="entry name" value="Glycos_transf_1"/>
    <property type="match status" value="1"/>
</dbReference>
<dbReference type="STRING" id="880157.AB204_18625"/>
<dbReference type="CDD" id="cd03811">
    <property type="entry name" value="GT4_GT28_WabH-like"/>
    <property type="match status" value="1"/>
</dbReference>
<sequence>MDVNDKSITLLISSLRPGGAEGVCVTVANGLARLGWDITLVVLNLTNSTRQSQIDKSINIYSLNCEHARDSFFKLLKYLKVNNPKKILVFNHQLAIILVFLRMITRSKYIIIARNINTLSLEKKNTKSFWHKYIITIFIRCFYHKVDHIIAQSAGMKKDLINYLGFADEKISVIYNPVNESFSDFSRKMDWSNSNRDEYVLCVGRLEQQKAFHYAIDIFSRIILKHEKIHMIIIGEGSQKNNLIDYAHRLGIESKIDFLGFRDDLEEYYSKAKVVLLTSLFEGFPNVLVEALTVGTPVVSFNCQNGPSEIIKSGNGFLVSFKDIFDGVEKLNLALLKEWDYKKIATDAEKYHAAVVVNYYSDILARNY</sequence>